<sequence>MKRKAKIAVLLLLITVFIPPVNPSIFWNATRNYEFSIFNWEVGSLVGLVGENISFWEEKPDYSDYSGTEASRIVITYLDISQKEIALIRIGSEQELSEVQRAELSDLQYKRKELEDEAKYILRYQVQAVLQEEGIFNPFDGTEFFFPPINFEFEYLPRVLVISERGAFKEVKKIFLSPDITLEEIEQIESAVDKLGFSSLVVPIGGLSTYPTLISPGNNYRWIITTIAHEWVHTYMFFKPLGRAKHTSERQPMEETTANIVGKEIANSVWAEYYEPYMRDEAKSTAYSTVSGPVYSAPKFDFNSAMRQIRKNTEILLAQGKIDEAEAYMREQRDWLEENGYRIRKLNQAYFVFHGYYADSPAHSGANGGVGSKLLELRSLSVSLKEFLLSVSAMENAQDLDSALQELKNK</sequence>
<dbReference type="AlphaFoldDB" id="A0A1G2HF73"/>
<evidence type="ECO:0000313" key="2">
    <source>
        <dbReference type="Proteomes" id="UP000178835"/>
    </source>
</evidence>
<name>A0A1G2HF73_9BACT</name>
<dbReference type="EMBL" id="MHOH01000006">
    <property type="protein sequence ID" value="OGZ61123.1"/>
    <property type="molecule type" value="Genomic_DNA"/>
</dbReference>
<accession>A0A1G2HF73</accession>
<organism evidence="1 2">
    <name type="scientific">Candidatus Spechtbacteria bacterium RIFCSPLOWO2_01_FULL_43_12</name>
    <dbReference type="NCBI Taxonomy" id="1802162"/>
    <lineage>
        <taxon>Bacteria</taxon>
        <taxon>Candidatus Spechtiibacteriota</taxon>
    </lineage>
</organism>
<protein>
    <submittedName>
        <fullName evidence="1">Uncharacterized protein</fullName>
    </submittedName>
</protein>
<dbReference type="Proteomes" id="UP000178835">
    <property type="component" value="Unassembled WGS sequence"/>
</dbReference>
<proteinExistence type="predicted"/>
<reference evidence="1 2" key="1">
    <citation type="journal article" date="2016" name="Nat. Commun.">
        <title>Thousands of microbial genomes shed light on interconnected biogeochemical processes in an aquifer system.</title>
        <authorList>
            <person name="Anantharaman K."/>
            <person name="Brown C.T."/>
            <person name="Hug L.A."/>
            <person name="Sharon I."/>
            <person name="Castelle C.J."/>
            <person name="Probst A.J."/>
            <person name="Thomas B.C."/>
            <person name="Singh A."/>
            <person name="Wilkins M.J."/>
            <person name="Karaoz U."/>
            <person name="Brodie E.L."/>
            <person name="Williams K.H."/>
            <person name="Hubbard S.S."/>
            <person name="Banfield J.F."/>
        </authorList>
    </citation>
    <scope>NUCLEOTIDE SEQUENCE [LARGE SCALE GENOMIC DNA]</scope>
</reference>
<evidence type="ECO:0000313" key="1">
    <source>
        <dbReference type="EMBL" id="OGZ61123.1"/>
    </source>
</evidence>
<comment type="caution">
    <text evidence="1">The sequence shown here is derived from an EMBL/GenBank/DDBJ whole genome shotgun (WGS) entry which is preliminary data.</text>
</comment>
<gene>
    <name evidence="1" type="ORF">A2919_01185</name>
</gene>